<evidence type="ECO:0000256" key="5">
    <source>
        <dbReference type="ARBA" id="ARBA00022777"/>
    </source>
</evidence>
<feature type="domain" description="Cytidylate kinase" evidence="10">
    <location>
        <begin position="7"/>
        <end position="220"/>
    </location>
</feature>
<dbReference type="Gene3D" id="3.40.50.300">
    <property type="entry name" value="P-loop containing nucleotide triphosphate hydrolases"/>
    <property type="match status" value="1"/>
</dbReference>
<evidence type="ECO:0000256" key="1">
    <source>
        <dbReference type="ARBA" id="ARBA00009427"/>
    </source>
</evidence>
<evidence type="ECO:0000256" key="7">
    <source>
        <dbReference type="ARBA" id="ARBA00047615"/>
    </source>
</evidence>
<dbReference type="PANTHER" id="PTHR21299">
    <property type="entry name" value="CYTIDYLATE KINASE/PANTOATE-BETA-ALANINE LIGASE"/>
    <property type="match status" value="1"/>
</dbReference>
<dbReference type="HAMAP" id="MF_00238">
    <property type="entry name" value="Cytidyl_kinase_type1"/>
    <property type="match status" value="1"/>
</dbReference>
<evidence type="ECO:0000256" key="6">
    <source>
        <dbReference type="ARBA" id="ARBA00022840"/>
    </source>
</evidence>
<dbReference type="InterPro" id="IPR011994">
    <property type="entry name" value="Cytidylate_kinase_dom"/>
</dbReference>
<keyword evidence="3 9" id="KW-0808">Transferase</keyword>
<keyword evidence="2 9" id="KW-0963">Cytoplasm</keyword>
<dbReference type="GO" id="GO:0036430">
    <property type="term" value="F:CMP kinase activity"/>
    <property type="evidence" value="ECO:0007669"/>
    <property type="project" value="RHEA"/>
</dbReference>
<evidence type="ECO:0000256" key="3">
    <source>
        <dbReference type="ARBA" id="ARBA00022679"/>
    </source>
</evidence>
<reference evidence="11 12" key="1">
    <citation type="journal article" date="2015" name="Genome Announc.">
        <title>Expanding the biotechnology potential of lactobacilli through comparative genomics of 213 strains and associated genera.</title>
        <authorList>
            <person name="Sun Z."/>
            <person name="Harris H.M."/>
            <person name="McCann A."/>
            <person name="Guo C."/>
            <person name="Argimon S."/>
            <person name="Zhang W."/>
            <person name="Yang X."/>
            <person name="Jeffery I.B."/>
            <person name="Cooney J.C."/>
            <person name="Kagawa T.F."/>
            <person name="Liu W."/>
            <person name="Song Y."/>
            <person name="Salvetti E."/>
            <person name="Wrobel A."/>
            <person name="Rasinkangas P."/>
            <person name="Parkhill J."/>
            <person name="Rea M.C."/>
            <person name="O'Sullivan O."/>
            <person name="Ritari J."/>
            <person name="Douillard F.P."/>
            <person name="Paul Ross R."/>
            <person name="Yang R."/>
            <person name="Briner A.E."/>
            <person name="Felis G.E."/>
            <person name="de Vos W.M."/>
            <person name="Barrangou R."/>
            <person name="Klaenhammer T.R."/>
            <person name="Caufield P.W."/>
            <person name="Cui Y."/>
            <person name="Zhang H."/>
            <person name="O'Toole P.W."/>
        </authorList>
    </citation>
    <scope>NUCLEOTIDE SEQUENCE [LARGE SCALE GENOMIC DNA]</scope>
    <source>
        <strain evidence="11 12">DSM 20509</strain>
    </source>
</reference>
<name>A0A0R2ABU5_9LACO</name>
<dbReference type="GO" id="GO:0005829">
    <property type="term" value="C:cytosol"/>
    <property type="evidence" value="ECO:0007669"/>
    <property type="project" value="TreeGrafter"/>
</dbReference>
<dbReference type="Pfam" id="PF02224">
    <property type="entry name" value="Cytidylate_kin"/>
    <property type="match status" value="1"/>
</dbReference>
<comment type="caution">
    <text evidence="11">The sequence shown here is derived from an EMBL/GenBank/DDBJ whole genome shotgun (WGS) entry which is preliminary data.</text>
</comment>
<dbReference type="InterPro" id="IPR027417">
    <property type="entry name" value="P-loop_NTPase"/>
</dbReference>
<dbReference type="EMBL" id="AYYP01000070">
    <property type="protein sequence ID" value="KRM63140.1"/>
    <property type="molecule type" value="Genomic_DNA"/>
</dbReference>
<evidence type="ECO:0000313" key="11">
    <source>
        <dbReference type="EMBL" id="KRM63140.1"/>
    </source>
</evidence>
<evidence type="ECO:0000256" key="4">
    <source>
        <dbReference type="ARBA" id="ARBA00022741"/>
    </source>
</evidence>
<proteinExistence type="inferred from homology"/>
<dbReference type="EC" id="2.7.4.25" evidence="9"/>
<accession>A0A0R2ABU5</accession>
<keyword evidence="6 9" id="KW-0067">ATP-binding</keyword>
<dbReference type="NCBIfam" id="TIGR00017">
    <property type="entry name" value="cmk"/>
    <property type="match status" value="1"/>
</dbReference>
<evidence type="ECO:0000256" key="8">
    <source>
        <dbReference type="ARBA" id="ARBA00048478"/>
    </source>
</evidence>
<dbReference type="InterPro" id="IPR003136">
    <property type="entry name" value="Cytidylate_kin"/>
</dbReference>
<evidence type="ECO:0000256" key="9">
    <source>
        <dbReference type="HAMAP-Rule" id="MF_00238"/>
    </source>
</evidence>
<dbReference type="GO" id="GO:0036431">
    <property type="term" value="F:dCMP kinase activity"/>
    <property type="evidence" value="ECO:0007669"/>
    <property type="project" value="InterPro"/>
</dbReference>
<protein>
    <recommendedName>
        <fullName evidence="9">Cytidylate kinase</fullName>
        <shortName evidence="9">CK</shortName>
        <ecNumber evidence="9">2.7.4.25</ecNumber>
    </recommendedName>
    <alternativeName>
        <fullName evidence="9">Cytidine monophosphate kinase</fullName>
        <shortName evidence="9">CMP kinase</shortName>
    </alternativeName>
</protein>
<comment type="similarity">
    <text evidence="1 9">Belongs to the cytidylate kinase family. Type 1 subfamily.</text>
</comment>
<keyword evidence="12" id="KW-1185">Reference proteome</keyword>
<evidence type="ECO:0000313" key="12">
    <source>
        <dbReference type="Proteomes" id="UP000051008"/>
    </source>
</evidence>
<keyword evidence="4 9" id="KW-0547">Nucleotide-binding</keyword>
<evidence type="ECO:0000256" key="2">
    <source>
        <dbReference type="ARBA" id="ARBA00022490"/>
    </source>
</evidence>
<dbReference type="CDD" id="cd02020">
    <property type="entry name" value="CMPK"/>
    <property type="match status" value="1"/>
</dbReference>
<dbReference type="GO" id="GO:0005524">
    <property type="term" value="F:ATP binding"/>
    <property type="evidence" value="ECO:0007669"/>
    <property type="project" value="UniProtKB-UniRule"/>
</dbReference>
<comment type="catalytic activity">
    <reaction evidence="7 9">
        <text>dCMP + ATP = dCDP + ADP</text>
        <dbReference type="Rhea" id="RHEA:25094"/>
        <dbReference type="ChEBI" id="CHEBI:30616"/>
        <dbReference type="ChEBI" id="CHEBI:57566"/>
        <dbReference type="ChEBI" id="CHEBI:58593"/>
        <dbReference type="ChEBI" id="CHEBI:456216"/>
        <dbReference type="EC" id="2.7.4.25"/>
    </reaction>
</comment>
<gene>
    <name evidence="9" type="primary">cmk</name>
    <name evidence="11" type="ORF">FC14_GL000964</name>
</gene>
<dbReference type="FunFam" id="3.40.50.300:FF:000484">
    <property type="entry name" value="Cytidylate kinase"/>
    <property type="match status" value="1"/>
</dbReference>
<dbReference type="GO" id="GO:0015949">
    <property type="term" value="P:nucleobase-containing small molecule interconversion"/>
    <property type="evidence" value="ECO:0007669"/>
    <property type="project" value="TreeGrafter"/>
</dbReference>
<evidence type="ECO:0000259" key="10">
    <source>
        <dbReference type="Pfam" id="PF02224"/>
    </source>
</evidence>
<keyword evidence="5 9" id="KW-0418">Kinase</keyword>
<dbReference type="RefSeq" id="WP_056977536.1">
    <property type="nucleotide sequence ID" value="NZ_AYYP01000070.1"/>
</dbReference>
<dbReference type="PANTHER" id="PTHR21299:SF2">
    <property type="entry name" value="CYTIDYLATE KINASE"/>
    <property type="match status" value="1"/>
</dbReference>
<organism evidence="11 12">
    <name type="scientific">Ligilactobacillus agilis DSM 20509</name>
    <dbReference type="NCBI Taxonomy" id="1423718"/>
    <lineage>
        <taxon>Bacteria</taxon>
        <taxon>Bacillati</taxon>
        <taxon>Bacillota</taxon>
        <taxon>Bacilli</taxon>
        <taxon>Lactobacillales</taxon>
        <taxon>Lactobacillaceae</taxon>
        <taxon>Ligilactobacillus</taxon>
    </lineage>
</organism>
<comment type="catalytic activity">
    <reaction evidence="8 9">
        <text>CMP + ATP = CDP + ADP</text>
        <dbReference type="Rhea" id="RHEA:11600"/>
        <dbReference type="ChEBI" id="CHEBI:30616"/>
        <dbReference type="ChEBI" id="CHEBI:58069"/>
        <dbReference type="ChEBI" id="CHEBI:60377"/>
        <dbReference type="ChEBI" id="CHEBI:456216"/>
        <dbReference type="EC" id="2.7.4.25"/>
    </reaction>
</comment>
<dbReference type="AlphaFoldDB" id="A0A0R2ABU5"/>
<comment type="subcellular location">
    <subcellularLocation>
        <location evidence="9">Cytoplasm</location>
    </subcellularLocation>
</comment>
<dbReference type="PATRIC" id="fig|1423718.3.peg.1012"/>
<dbReference type="SUPFAM" id="SSF52540">
    <property type="entry name" value="P-loop containing nucleoside triphosphate hydrolases"/>
    <property type="match status" value="1"/>
</dbReference>
<dbReference type="GO" id="GO:0006220">
    <property type="term" value="P:pyrimidine nucleotide metabolic process"/>
    <property type="evidence" value="ECO:0007669"/>
    <property type="project" value="UniProtKB-UniRule"/>
</dbReference>
<dbReference type="Proteomes" id="UP000051008">
    <property type="component" value="Unassembled WGS sequence"/>
</dbReference>
<feature type="binding site" evidence="9">
    <location>
        <begin position="11"/>
        <end position="19"/>
    </location>
    <ligand>
        <name>ATP</name>
        <dbReference type="ChEBI" id="CHEBI:30616"/>
    </ligand>
</feature>
<sequence length="225" mass="24420">MKKKLQIAIDGPASAGKSTVAKLVATKLGYIYCDTGAMYRAVTYAAIQAKVALDDDQKLAELLTDLTIEFIPGQPEQKVIVNGQDATKQIRMPEVTNNVSVVAAQKSVRADLTKRQQEIAAAGGIVMDGRDIGTTVLPTAEVKIFLIASVEQRALRRYKENIAKGINTPLAQLEEEIAQRDYKDSHREISPLTKASDAVELDTTPLSIDEVVAAIMAIIEKKQAN</sequence>
<dbReference type="OrthoDB" id="9807434at2"/>